<dbReference type="PRINTS" id="PR00038">
    <property type="entry name" value="HTHLUXR"/>
</dbReference>
<dbReference type="PANTHER" id="PTHR44688:SF16">
    <property type="entry name" value="DNA-BINDING TRANSCRIPTIONAL ACTIVATOR DEVR_DOSR"/>
    <property type="match status" value="1"/>
</dbReference>
<accession>A0A6I3S3S5</accession>
<evidence type="ECO:0000256" key="5">
    <source>
        <dbReference type="ARBA" id="ARBA00023163"/>
    </source>
</evidence>
<dbReference type="CDD" id="cd06170">
    <property type="entry name" value="LuxR_C_like"/>
    <property type="match status" value="1"/>
</dbReference>
<dbReference type="PROSITE" id="PS50043">
    <property type="entry name" value="HTH_LUXR_2"/>
    <property type="match status" value="1"/>
</dbReference>
<keyword evidence="4" id="KW-0238">DNA-binding</keyword>
<evidence type="ECO:0000256" key="4">
    <source>
        <dbReference type="ARBA" id="ARBA00023125"/>
    </source>
</evidence>
<dbReference type="CDD" id="cd17537">
    <property type="entry name" value="REC_FixJ"/>
    <property type="match status" value="1"/>
</dbReference>
<keyword evidence="1" id="KW-0597">Phosphoprotein</keyword>
<evidence type="ECO:0000313" key="7">
    <source>
        <dbReference type="Proteomes" id="UP000462362"/>
    </source>
</evidence>
<dbReference type="GO" id="GO:0000160">
    <property type="term" value="P:phosphorelay signal transduction system"/>
    <property type="evidence" value="ECO:0007669"/>
    <property type="project" value="UniProtKB-KW"/>
</dbReference>
<dbReference type="AlphaFoldDB" id="A0A6I3S3S5"/>
<dbReference type="Gene3D" id="1.10.10.10">
    <property type="entry name" value="Winged helix-like DNA-binding domain superfamily/Winged helix DNA-binding domain"/>
    <property type="match status" value="1"/>
</dbReference>
<dbReference type="PROSITE" id="PS50110">
    <property type="entry name" value="RESPONSE_REGULATORY"/>
    <property type="match status" value="1"/>
</dbReference>
<protein>
    <submittedName>
        <fullName evidence="6">Response regulator</fullName>
    </submittedName>
</protein>
<dbReference type="Proteomes" id="UP000462362">
    <property type="component" value="Unassembled WGS sequence"/>
</dbReference>
<evidence type="ECO:0000256" key="3">
    <source>
        <dbReference type="ARBA" id="ARBA00023015"/>
    </source>
</evidence>
<dbReference type="PANTHER" id="PTHR44688">
    <property type="entry name" value="DNA-BINDING TRANSCRIPTIONAL ACTIVATOR DEVR_DOSR"/>
    <property type="match status" value="1"/>
</dbReference>
<dbReference type="Pfam" id="PF00072">
    <property type="entry name" value="Response_reg"/>
    <property type="match status" value="1"/>
</dbReference>
<name>A0A6I3S3S5_9BURK</name>
<dbReference type="Gene3D" id="3.40.50.2300">
    <property type="match status" value="1"/>
</dbReference>
<dbReference type="RefSeq" id="WP_008864029.1">
    <property type="nucleotide sequence ID" value="NZ_CAMSPD010000059.1"/>
</dbReference>
<dbReference type="FunFam" id="3.40.50.2300:FF:000018">
    <property type="entry name" value="DNA-binding transcriptional regulator NtrC"/>
    <property type="match status" value="1"/>
</dbReference>
<dbReference type="Pfam" id="PF00196">
    <property type="entry name" value="GerE"/>
    <property type="match status" value="1"/>
</dbReference>
<dbReference type="InterPro" id="IPR001789">
    <property type="entry name" value="Sig_transdc_resp-reg_receiver"/>
</dbReference>
<keyword evidence="3" id="KW-0805">Transcription regulation</keyword>
<gene>
    <name evidence="6" type="ORF">GMD42_02080</name>
</gene>
<evidence type="ECO:0000256" key="1">
    <source>
        <dbReference type="ARBA" id="ARBA00022553"/>
    </source>
</evidence>
<organism evidence="6 7">
    <name type="scientific">Parasutterella excrementihominis</name>
    <dbReference type="NCBI Taxonomy" id="487175"/>
    <lineage>
        <taxon>Bacteria</taxon>
        <taxon>Pseudomonadati</taxon>
        <taxon>Pseudomonadota</taxon>
        <taxon>Betaproteobacteria</taxon>
        <taxon>Burkholderiales</taxon>
        <taxon>Sutterellaceae</taxon>
        <taxon>Parasutterella</taxon>
    </lineage>
</organism>
<dbReference type="EMBL" id="WNCL01000004">
    <property type="protein sequence ID" value="MTU42426.1"/>
    <property type="molecule type" value="Genomic_DNA"/>
</dbReference>
<dbReference type="InterPro" id="IPR036388">
    <property type="entry name" value="WH-like_DNA-bd_sf"/>
</dbReference>
<dbReference type="InterPro" id="IPR000792">
    <property type="entry name" value="Tscrpt_reg_LuxR_C"/>
</dbReference>
<comment type="caution">
    <text evidence="6">The sequence shown here is derived from an EMBL/GenBank/DDBJ whole genome shotgun (WGS) entry which is preliminary data.</text>
</comment>
<sequence length="211" mass="23856">MEDIDSFAVVRIVDDDVGVRESYKFLIESDGWLVKTYCSAEDFLEHDNPTVPGCVVLDVRMPGLTGLELQNRLNSFVYKIPVIFISAHADIEMVVKAMQNGALDFLPKPIKDESLLVAIEKAVRLDHTRREKTKEKSEVNQNWSSLSPREQETARLIAEGLLNKQIADRLGITERTVQVHRANVFSKFGVRNAVQFAQKLMLIKSDDVNKA</sequence>
<dbReference type="GO" id="GO:0006355">
    <property type="term" value="P:regulation of DNA-templated transcription"/>
    <property type="evidence" value="ECO:0007669"/>
    <property type="project" value="InterPro"/>
</dbReference>
<dbReference type="SMART" id="SM00448">
    <property type="entry name" value="REC"/>
    <property type="match status" value="1"/>
</dbReference>
<evidence type="ECO:0000313" key="6">
    <source>
        <dbReference type="EMBL" id="MTU42426.1"/>
    </source>
</evidence>
<keyword evidence="2" id="KW-0902">Two-component regulatory system</keyword>
<proteinExistence type="predicted"/>
<dbReference type="GO" id="GO:0003677">
    <property type="term" value="F:DNA binding"/>
    <property type="evidence" value="ECO:0007669"/>
    <property type="project" value="UniProtKB-KW"/>
</dbReference>
<dbReference type="InterPro" id="IPR011006">
    <property type="entry name" value="CheY-like_superfamily"/>
</dbReference>
<dbReference type="SMART" id="SM00421">
    <property type="entry name" value="HTH_LUXR"/>
    <property type="match status" value="1"/>
</dbReference>
<evidence type="ECO:0000256" key="2">
    <source>
        <dbReference type="ARBA" id="ARBA00023012"/>
    </source>
</evidence>
<dbReference type="SUPFAM" id="SSF52172">
    <property type="entry name" value="CheY-like"/>
    <property type="match status" value="1"/>
</dbReference>
<dbReference type="GeneID" id="43348586"/>
<dbReference type="PROSITE" id="PS00622">
    <property type="entry name" value="HTH_LUXR_1"/>
    <property type="match status" value="1"/>
</dbReference>
<keyword evidence="5" id="KW-0804">Transcription</keyword>
<reference evidence="6 7" key="1">
    <citation type="journal article" date="2019" name="Nat. Med.">
        <title>A library of human gut bacterial isolates paired with longitudinal multiomics data enables mechanistic microbiome research.</title>
        <authorList>
            <person name="Poyet M."/>
            <person name="Groussin M."/>
            <person name="Gibbons S.M."/>
            <person name="Avila-Pacheco J."/>
            <person name="Jiang X."/>
            <person name="Kearney S.M."/>
            <person name="Perrotta A.R."/>
            <person name="Berdy B."/>
            <person name="Zhao S."/>
            <person name="Lieberman T.D."/>
            <person name="Swanson P.K."/>
            <person name="Smith M."/>
            <person name="Roesemann S."/>
            <person name="Alexander J.E."/>
            <person name="Rich S.A."/>
            <person name="Livny J."/>
            <person name="Vlamakis H."/>
            <person name="Clish C."/>
            <person name="Bullock K."/>
            <person name="Deik A."/>
            <person name="Scott J."/>
            <person name="Pierce K.A."/>
            <person name="Xavier R.J."/>
            <person name="Alm E.J."/>
        </authorList>
    </citation>
    <scope>NUCLEOTIDE SEQUENCE [LARGE SCALE GENOMIC DNA]</scope>
    <source>
        <strain evidence="6 7">BIOML-A2</strain>
    </source>
</reference>